<protein>
    <submittedName>
        <fullName evidence="1">Uncharacterized protein</fullName>
    </submittedName>
</protein>
<dbReference type="EMBL" id="CM029053">
    <property type="protein sequence ID" value="KAG2549630.1"/>
    <property type="molecule type" value="Genomic_DNA"/>
</dbReference>
<dbReference type="AlphaFoldDB" id="A0A8T0NJS9"/>
<comment type="caution">
    <text evidence="1">The sequence shown here is derived from an EMBL/GenBank/DDBJ whole genome shotgun (WGS) entry which is preliminary data.</text>
</comment>
<accession>A0A8T0NJS9</accession>
<organism evidence="1 2">
    <name type="scientific">Panicum virgatum</name>
    <name type="common">Blackwell switchgrass</name>
    <dbReference type="NCBI Taxonomy" id="38727"/>
    <lineage>
        <taxon>Eukaryota</taxon>
        <taxon>Viridiplantae</taxon>
        <taxon>Streptophyta</taxon>
        <taxon>Embryophyta</taxon>
        <taxon>Tracheophyta</taxon>
        <taxon>Spermatophyta</taxon>
        <taxon>Magnoliopsida</taxon>
        <taxon>Liliopsida</taxon>
        <taxon>Poales</taxon>
        <taxon>Poaceae</taxon>
        <taxon>PACMAD clade</taxon>
        <taxon>Panicoideae</taxon>
        <taxon>Panicodae</taxon>
        <taxon>Paniceae</taxon>
        <taxon>Panicinae</taxon>
        <taxon>Panicum</taxon>
        <taxon>Panicum sect. Hiantes</taxon>
    </lineage>
</organism>
<keyword evidence="2" id="KW-1185">Reference proteome</keyword>
<name>A0A8T0NJS9_PANVG</name>
<gene>
    <name evidence="1" type="ORF">PVAP13_9KG275800</name>
</gene>
<proteinExistence type="predicted"/>
<evidence type="ECO:0000313" key="1">
    <source>
        <dbReference type="EMBL" id="KAG2549630.1"/>
    </source>
</evidence>
<reference evidence="1" key="1">
    <citation type="submission" date="2020-05" db="EMBL/GenBank/DDBJ databases">
        <title>WGS assembly of Panicum virgatum.</title>
        <authorList>
            <person name="Lovell J.T."/>
            <person name="Jenkins J."/>
            <person name="Shu S."/>
            <person name="Juenger T.E."/>
            <person name="Schmutz J."/>
        </authorList>
    </citation>
    <scope>NUCLEOTIDE SEQUENCE</scope>
    <source>
        <strain evidence="1">AP13</strain>
    </source>
</reference>
<sequence length="38" mass="4193">MMAPPLRVFEEDLHGAFTSGAKKFTPPPLQGVMVLFCE</sequence>
<dbReference type="Proteomes" id="UP000823388">
    <property type="component" value="Chromosome 9K"/>
</dbReference>
<evidence type="ECO:0000313" key="2">
    <source>
        <dbReference type="Proteomes" id="UP000823388"/>
    </source>
</evidence>